<protein>
    <recommendedName>
        <fullName evidence="3">Type IV toxin-antitoxin system AbiEi family antitoxin domain-containing protein</fullName>
    </recommendedName>
</protein>
<dbReference type="AlphaFoldDB" id="A0A2P7MYS2"/>
<keyword evidence="2" id="KW-1185">Reference proteome</keyword>
<gene>
    <name evidence="1" type="ORF">C7K55_04560</name>
</gene>
<sequence>MLSEQILEAAGKCPEGFLLAAKQFLALGKRDAVDQALRRLAARGKLVKITRGRYALPVCSRFGTRPPAPEAVMGWLNQEGVQQLVSSGAAAANALGLTTQMPVQQIYLSRSRSQKRYVFGKQQVTIRTAAAWNFLLADRPAGQAIRALTWLGPDQASAVLPKLRTVLPPEEWEALLSVSAELPLWLAELLSEQDQGPLEVRG</sequence>
<proteinExistence type="predicted"/>
<dbReference type="Proteomes" id="UP000243002">
    <property type="component" value="Unassembled WGS sequence"/>
</dbReference>
<evidence type="ECO:0000313" key="1">
    <source>
        <dbReference type="EMBL" id="PSJ06347.1"/>
    </source>
</evidence>
<organism evidence="1 2">
    <name type="scientific">Cyanobium usitatum str. Tous</name>
    <dbReference type="NCBI Taxonomy" id="2116684"/>
    <lineage>
        <taxon>Bacteria</taxon>
        <taxon>Bacillati</taxon>
        <taxon>Cyanobacteriota</taxon>
        <taxon>Cyanophyceae</taxon>
        <taxon>Synechococcales</taxon>
        <taxon>Prochlorococcaceae</taxon>
        <taxon>Cyanobium</taxon>
    </lineage>
</organism>
<name>A0A2P7MYS2_9CYAN</name>
<comment type="caution">
    <text evidence="1">The sequence shown here is derived from an EMBL/GenBank/DDBJ whole genome shotgun (WGS) entry which is preliminary data.</text>
</comment>
<evidence type="ECO:0008006" key="3">
    <source>
        <dbReference type="Google" id="ProtNLM"/>
    </source>
</evidence>
<dbReference type="InterPro" id="IPR045738">
    <property type="entry name" value="DUF6088"/>
</dbReference>
<accession>A0A2P7MYS2</accession>
<dbReference type="EMBL" id="PXXO01000004">
    <property type="protein sequence ID" value="PSJ06347.1"/>
    <property type="molecule type" value="Genomic_DNA"/>
</dbReference>
<dbReference type="OrthoDB" id="583588at2"/>
<dbReference type="Pfam" id="PF19570">
    <property type="entry name" value="DUF6088"/>
    <property type="match status" value="1"/>
</dbReference>
<evidence type="ECO:0000313" key="2">
    <source>
        <dbReference type="Proteomes" id="UP000243002"/>
    </source>
</evidence>
<reference evidence="1 2" key="1">
    <citation type="journal article" date="2018" name="Environ. Microbiol.">
        <title>Ecological and genomic features of two widespread freshwater picocyanobacteria.</title>
        <authorList>
            <person name="Cabello-Yeves P.J."/>
            <person name="Picazo A."/>
            <person name="Camacho A."/>
            <person name="Callieri C."/>
            <person name="Rosselli R."/>
            <person name="Roda-Garcia J.J."/>
            <person name="Coutinho F.H."/>
            <person name="Rodriguez-Valera F."/>
        </authorList>
    </citation>
    <scope>NUCLEOTIDE SEQUENCE [LARGE SCALE GENOMIC DNA]</scope>
    <source>
        <strain evidence="1 2">Tous</strain>
    </source>
</reference>